<reference evidence="1" key="1">
    <citation type="journal article" date="2021" name="Mol. Ecol. Resour.">
        <title>Phylogenomic analyses of the genus Drosophila reveals genomic signals of climate adaptation.</title>
        <authorList>
            <person name="Li F."/>
            <person name="Rane R.V."/>
            <person name="Luria V."/>
            <person name="Xiong Z."/>
            <person name="Chen J."/>
            <person name="Li Z."/>
            <person name="Catullo R.A."/>
            <person name="Griffin P.C."/>
            <person name="Schiffer M."/>
            <person name="Pearce S."/>
            <person name="Lee S.F."/>
            <person name="McElroy K."/>
            <person name="Stocker A."/>
            <person name="Shirriffs J."/>
            <person name="Cockerell F."/>
            <person name="Coppin C."/>
            <person name="Sgro C.M."/>
            <person name="Karger A."/>
            <person name="Cain J.W."/>
            <person name="Weber J.A."/>
            <person name="Santpere G."/>
            <person name="Kirschner M.W."/>
            <person name="Hoffmann A.A."/>
            <person name="Oakeshott J.G."/>
            <person name="Zhang G."/>
        </authorList>
    </citation>
    <scope>NUCLEOTIDE SEQUENCE</scope>
    <source>
        <strain evidence="1">BGI-SZ-2011g</strain>
    </source>
</reference>
<comment type="caution">
    <text evidence="1">The sequence shown here is derived from an EMBL/GenBank/DDBJ whole genome shotgun (WGS) entry which is preliminary data.</text>
</comment>
<feature type="non-terminal residue" evidence="1">
    <location>
        <position position="151"/>
    </location>
</feature>
<proteinExistence type="predicted"/>
<dbReference type="EMBL" id="JAJJHW010001127">
    <property type="protein sequence ID" value="KAH8378446.1"/>
    <property type="molecule type" value="Genomic_DNA"/>
</dbReference>
<dbReference type="Proteomes" id="UP001200034">
    <property type="component" value="Unassembled WGS sequence"/>
</dbReference>
<dbReference type="PANTHER" id="PTHR20898">
    <property type="entry name" value="DAEDALUS ON 3-RELATED-RELATED"/>
    <property type="match status" value="1"/>
</dbReference>
<feature type="non-terminal residue" evidence="1">
    <location>
        <position position="1"/>
    </location>
</feature>
<sequence>VYFNEIEIENHLKELMQIDYQLNWTSKNISTVYVNVMLAEDVMTFNGTLNIRLQNGGKYVNFGNQDFDCNGMSMVYNHFLFQIIVVSLRAYSNFPLSCPLRKNKLYYLNGFKIETDIVRSYFPEVSFETDAKLIYNQRLAVHVVTKGQLVR</sequence>
<dbReference type="SMART" id="SM00697">
    <property type="entry name" value="DM8"/>
    <property type="match status" value="1"/>
</dbReference>
<dbReference type="AlphaFoldDB" id="A0AAD4K7A3"/>
<gene>
    <name evidence="1" type="ORF">KR093_011453</name>
</gene>
<name>A0AAD4K7A3_9MUSC</name>
<dbReference type="Pfam" id="PF06477">
    <property type="entry name" value="DUF1091"/>
    <property type="match status" value="1"/>
</dbReference>
<evidence type="ECO:0000313" key="1">
    <source>
        <dbReference type="EMBL" id="KAH8378446.1"/>
    </source>
</evidence>
<protein>
    <submittedName>
        <fullName evidence="1">Uncharacterized protein</fullName>
    </submittedName>
</protein>
<accession>A0AAD4K7A3</accession>
<keyword evidence="2" id="KW-1185">Reference proteome</keyword>
<dbReference type="PANTHER" id="PTHR20898:SF0">
    <property type="entry name" value="DAEDALUS ON 3-RELATED"/>
    <property type="match status" value="1"/>
</dbReference>
<dbReference type="InterPro" id="IPR010512">
    <property type="entry name" value="DUF1091"/>
</dbReference>
<evidence type="ECO:0000313" key="2">
    <source>
        <dbReference type="Proteomes" id="UP001200034"/>
    </source>
</evidence>
<organism evidence="1 2">
    <name type="scientific">Drosophila rubida</name>
    <dbReference type="NCBI Taxonomy" id="30044"/>
    <lineage>
        <taxon>Eukaryota</taxon>
        <taxon>Metazoa</taxon>
        <taxon>Ecdysozoa</taxon>
        <taxon>Arthropoda</taxon>
        <taxon>Hexapoda</taxon>
        <taxon>Insecta</taxon>
        <taxon>Pterygota</taxon>
        <taxon>Neoptera</taxon>
        <taxon>Endopterygota</taxon>
        <taxon>Diptera</taxon>
        <taxon>Brachycera</taxon>
        <taxon>Muscomorpha</taxon>
        <taxon>Ephydroidea</taxon>
        <taxon>Drosophilidae</taxon>
        <taxon>Drosophila</taxon>
    </lineage>
</organism>